<evidence type="ECO:0000259" key="3">
    <source>
        <dbReference type="PROSITE" id="PS50977"/>
    </source>
</evidence>
<dbReference type="Gene3D" id="1.10.357.10">
    <property type="entry name" value="Tetracycline Repressor, domain 2"/>
    <property type="match status" value="1"/>
</dbReference>
<comment type="caution">
    <text evidence="4">The sequence shown here is derived from an EMBL/GenBank/DDBJ whole genome shotgun (WGS) entry which is preliminary data.</text>
</comment>
<dbReference type="InterPro" id="IPR039536">
    <property type="entry name" value="TetR_C_Proteobacteria"/>
</dbReference>
<dbReference type="SUPFAM" id="SSF46689">
    <property type="entry name" value="Homeodomain-like"/>
    <property type="match status" value="1"/>
</dbReference>
<dbReference type="RefSeq" id="WP_264942336.1">
    <property type="nucleotide sequence ID" value="NZ_JAPDRA010000001.1"/>
</dbReference>
<keyword evidence="5" id="KW-1185">Reference proteome</keyword>
<feature type="domain" description="HTH tetR-type" evidence="3">
    <location>
        <begin position="6"/>
        <end position="66"/>
    </location>
</feature>
<evidence type="ECO:0000256" key="1">
    <source>
        <dbReference type="ARBA" id="ARBA00023125"/>
    </source>
</evidence>
<dbReference type="PANTHER" id="PTHR30055">
    <property type="entry name" value="HTH-TYPE TRANSCRIPTIONAL REGULATOR RUTR"/>
    <property type="match status" value="1"/>
</dbReference>
<dbReference type="PRINTS" id="PR00455">
    <property type="entry name" value="HTHTETR"/>
</dbReference>
<dbReference type="Pfam" id="PF14246">
    <property type="entry name" value="TetR_C_7"/>
    <property type="match status" value="1"/>
</dbReference>
<sequence length="204" mass="22818">MRVRTEDKRREIVVVAADLFEELGFERTTMSLISKRVGGSKATLYGYFRSKEELLLAVLEYDIAEQADALLEQFLGAEDLRDGLIVLGTGYLERRLASRPIANIRMVANQPAGSGIGKTFYEALLRPGWRRLADRFALLMDQGSLRRADPWIAAMHWKGLVEWDMPDRLLLGAIDAGDPEEIRMAVVTGTDAFLRLYGAAAGDR</sequence>
<evidence type="ECO:0000313" key="5">
    <source>
        <dbReference type="Proteomes" id="UP001596977"/>
    </source>
</evidence>
<feature type="DNA-binding region" description="H-T-H motif" evidence="2">
    <location>
        <begin position="29"/>
        <end position="48"/>
    </location>
</feature>
<dbReference type="PANTHER" id="PTHR30055:SF119">
    <property type="entry name" value="NALC"/>
    <property type="match status" value="1"/>
</dbReference>
<dbReference type="PROSITE" id="PS50977">
    <property type="entry name" value="HTH_TETR_2"/>
    <property type="match status" value="1"/>
</dbReference>
<dbReference type="Pfam" id="PF00440">
    <property type="entry name" value="TetR_N"/>
    <property type="match status" value="1"/>
</dbReference>
<proteinExistence type="predicted"/>
<organism evidence="4 5">
    <name type="scientific">Sphingomonas canadensis</name>
    <dbReference type="NCBI Taxonomy" id="1219257"/>
    <lineage>
        <taxon>Bacteria</taxon>
        <taxon>Pseudomonadati</taxon>
        <taxon>Pseudomonadota</taxon>
        <taxon>Alphaproteobacteria</taxon>
        <taxon>Sphingomonadales</taxon>
        <taxon>Sphingomonadaceae</taxon>
        <taxon>Sphingomonas</taxon>
    </lineage>
</organism>
<keyword evidence="1 2" id="KW-0238">DNA-binding</keyword>
<protein>
    <submittedName>
        <fullName evidence="4">TetR/AcrR family transcriptional regulator</fullName>
    </submittedName>
</protein>
<evidence type="ECO:0000256" key="2">
    <source>
        <dbReference type="PROSITE-ProRule" id="PRU00335"/>
    </source>
</evidence>
<gene>
    <name evidence="4" type="ORF">ACFQ1E_03630</name>
</gene>
<name>A0ABW3H5I4_9SPHN</name>
<dbReference type="InterPro" id="IPR050109">
    <property type="entry name" value="HTH-type_TetR-like_transc_reg"/>
</dbReference>
<dbReference type="InterPro" id="IPR009057">
    <property type="entry name" value="Homeodomain-like_sf"/>
</dbReference>
<reference evidence="5" key="1">
    <citation type="journal article" date="2019" name="Int. J. Syst. Evol. Microbiol.">
        <title>The Global Catalogue of Microorganisms (GCM) 10K type strain sequencing project: providing services to taxonomists for standard genome sequencing and annotation.</title>
        <authorList>
            <consortium name="The Broad Institute Genomics Platform"/>
            <consortium name="The Broad Institute Genome Sequencing Center for Infectious Disease"/>
            <person name="Wu L."/>
            <person name="Ma J."/>
        </authorList>
    </citation>
    <scope>NUCLEOTIDE SEQUENCE [LARGE SCALE GENOMIC DNA]</scope>
    <source>
        <strain evidence="5">CCUG 62982</strain>
    </source>
</reference>
<evidence type="ECO:0000313" key="4">
    <source>
        <dbReference type="EMBL" id="MFD0945423.1"/>
    </source>
</evidence>
<accession>A0ABW3H5I4</accession>
<dbReference type="Proteomes" id="UP001596977">
    <property type="component" value="Unassembled WGS sequence"/>
</dbReference>
<dbReference type="EMBL" id="JBHTJG010000001">
    <property type="protein sequence ID" value="MFD0945423.1"/>
    <property type="molecule type" value="Genomic_DNA"/>
</dbReference>
<dbReference type="InterPro" id="IPR001647">
    <property type="entry name" value="HTH_TetR"/>
</dbReference>